<dbReference type="CDD" id="cd05398">
    <property type="entry name" value="NT_ClassII-CCAase"/>
    <property type="match status" value="1"/>
</dbReference>
<dbReference type="Gene3D" id="1.10.3090.10">
    <property type="entry name" value="cca-adding enzyme, domain 2"/>
    <property type="match status" value="1"/>
</dbReference>
<dbReference type="GO" id="GO:0016779">
    <property type="term" value="F:nucleotidyltransferase activity"/>
    <property type="evidence" value="ECO:0007669"/>
    <property type="project" value="UniProtKB-KW"/>
</dbReference>
<gene>
    <name evidence="10" type="ORF">A2719_04805</name>
</gene>
<comment type="similarity">
    <text evidence="8">Belongs to the tRNA nucleotidyltransferase/poly(A) polymerase family.</text>
</comment>
<keyword evidence="2 8" id="KW-0808">Transferase</keyword>
<evidence type="ECO:0000256" key="8">
    <source>
        <dbReference type="RuleBase" id="RU003953"/>
    </source>
</evidence>
<evidence type="ECO:0000256" key="4">
    <source>
        <dbReference type="ARBA" id="ARBA00022695"/>
    </source>
</evidence>
<evidence type="ECO:0000313" key="10">
    <source>
        <dbReference type="EMBL" id="OGZ44371.1"/>
    </source>
</evidence>
<dbReference type="PANTHER" id="PTHR46173">
    <property type="entry name" value="CCA TRNA NUCLEOTIDYLTRANSFERASE 1, MITOCHONDRIAL"/>
    <property type="match status" value="1"/>
</dbReference>
<comment type="cofactor">
    <cofactor evidence="1">
        <name>Mg(2+)</name>
        <dbReference type="ChEBI" id="CHEBI:18420"/>
    </cofactor>
</comment>
<dbReference type="Pfam" id="PF01966">
    <property type="entry name" value="HD"/>
    <property type="match status" value="1"/>
</dbReference>
<dbReference type="Pfam" id="PF01743">
    <property type="entry name" value="PolyA_pol"/>
    <property type="match status" value="1"/>
</dbReference>
<evidence type="ECO:0000313" key="11">
    <source>
        <dbReference type="Proteomes" id="UP000177480"/>
    </source>
</evidence>
<dbReference type="SUPFAM" id="SSF81301">
    <property type="entry name" value="Nucleotidyltransferase"/>
    <property type="match status" value="1"/>
</dbReference>
<dbReference type="SMART" id="SM00471">
    <property type="entry name" value="HDc"/>
    <property type="match status" value="1"/>
</dbReference>
<organism evidence="10 11">
    <name type="scientific">Candidatus Ryanbacteria bacterium RIFCSPHIGHO2_01_FULL_45_22</name>
    <dbReference type="NCBI Taxonomy" id="1802114"/>
    <lineage>
        <taxon>Bacteria</taxon>
        <taxon>Candidatus Ryaniibacteriota</taxon>
    </lineage>
</organism>
<dbReference type="SUPFAM" id="SSF81891">
    <property type="entry name" value="Poly A polymerase C-terminal region-like"/>
    <property type="match status" value="1"/>
</dbReference>
<keyword evidence="7" id="KW-0460">Magnesium</keyword>
<dbReference type="AlphaFoldDB" id="A0A1G2G385"/>
<dbReference type="Pfam" id="PF12627">
    <property type="entry name" value="PolyA_pol_RNAbd"/>
    <property type="match status" value="1"/>
</dbReference>
<dbReference type="InterPro" id="IPR043519">
    <property type="entry name" value="NT_sf"/>
</dbReference>
<dbReference type="PANTHER" id="PTHR46173:SF1">
    <property type="entry name" value="CCA TRNA NUCLEOTIDYLTRANSFERASE 1, MITOCHONDRIAL"/>
    <property type="match status" value="1"/>
</dbReference>
<dbReference type="GO" id="GO:0046872">
    <property type="term" value="F:metal ion binding"/>
    <property type="evidence" value="ECO:0007669"/>
    <property type="project" value="UniProtKB-KW"/>
</dbReference>
<protein>
    <recommendedName>
        <fullName evidence="9">HD domain-containing protein</fullName>
    </recommendedName>
</protein>
<keyword evidence="8" id="KW-0694">RNA-binding</keyword>
<dbReference type="GO" id="GO:0000166">
    <property type="term" value="F:nucleotide binding"/>
    <property type="evidence" value="ECO:0007669"/>
    <property type="project" value="UniProtKB-KW"/>
</dbReference>
<dbReference type="InterPro" id="IPR006675">
    <property type="entry name" value="HDIG_dom"/>
</dbReference>
<dbReference type="PROSITE" id="PS51831">
    <property type="entry name" value="HD"/>
    <property type="match status" value="1"/>
</dbReference>
<keyword evidence="6" id="KW-0547">Nucleotide-binding</keyword>
<sequence length="483" mass="55048">MKIPKEIHEIGGVLQNAGFEAYAVGGCVRDLLIERAPADWDITTNASPEDIQRLFQNSFYENKFGTVTVVTESKKDSLKHVEITPYRADVSYSDKRHPDEVSFVRNIEEDLKRRDFTVNAIAIHLKELQVVDLFGGQEDSKEKLIRAVGNADERFKEDALRLLRAARLATQLDFDIEPITASAIAKNAGLLRFVAVERVRDELSKLLASDMPDRGFEILRQLQLLPFVLKELAEGVGVGQNKHHIYSVWEHNLRAVQYAAEKKWSLEVRMAALLHDVAKPRCKKGDGPDSTFYGHDVVGARMAMEILGRLKYPKQFIEKVAKLVRYHLFYYNVDEVTESSVRRLIARVGLEDMEDLIQVRICDRIGSGVPKAEPYKLRHFRFLVEKLSRDPVSVKMLRVKGDDVMRITGIQPGPNVGFLLNILLEETIDDPSLNQKPKLEKRLQELGKMTDEELQKLASDAKKKTIALEEQEVGDIKKKHWVK</sequence>
<keyword evidence="4" id="KW-0548">Nucleotidyltransferase</keyword>
<evidence type="ECO:0000259" key="9">
    <source>
        <dbReference type="PROSITE" id="PS51831"/>
    </source>
</evidence>
<dbReference type="GO" id="GO:0000049">
    <property type="term" value="F:tRNA binding"/>
    <property type="evidence" value="ECO:0007669"/>
    <property type="project" value="TreeGrafter"/>
</dbReference>
<name>A0A1G2G385_9BACT</name>
<feature type="domain" description="HD" evidence="9">
    <location>
        <begin position="248"/>
        <end position="357"/>
    </location>
</feature>
<proteinExistence type="inferred from homology"/>
<reference evidence="10 11" key="1">
    <citation type="journal article" date="2016" name="Nat. Commun.">
        <title>Thousands of microbial genomes shed light on interconnected biogeochemical processes in an aquifer system.</title>
        <authorList>
            <person name="Anantharaman K."/>
            <person name="Brown C.T."/>
            <person name="Hug L.A."/>
            <person name="Sharon I."/>
            <person name="Castelle C.J."/>
            <person name="Probst A.J."/>
            <person name="Thomas B.C."/>
            <person name="Singh A."/>
            <person name="Wilkins M.J."/>
            <person name="Karaoz U."/>
            <person name="Brodie E.L."/>
            <person name="Williams K.H."/>
            <person name="Hubbard S.S."/>
            <person name="Banfield J.F."/>
        </authorList>
    </citation>
    <scope>NUCLEOTIDE SEQUENCE [LARGE SCALE GENOMIC DNA]</scope>
</reference>
<comment type="caution">
    <text evidence="10">The sequence shown here is derived from an EMBL/GenBank/DDBJ whole genome shotgun (WGS) entry which is preliminary data.</text>
</comment>
<dbReference type="Gene3D" id="1.10.246.80">
    <property type="match status" value="1"/>
</dbReference>
<dbReference type="InterPro" id="IPR006674">
    <property type="entry name" value="HD_domain"/>
</dbReference>
<evidence type="ECO:0000256" key="7">
    <source>
        <dbReference type="ARBA" id="ARBA00022842"/>
    </source>
</evidence>
<dbReference type="CDD" id="cd00077">
    <property type="entry name" value="HDc"/>
    <property type="match status" value="1"/>
</dbReference>
<dbReference type="NCBIfam" id="TIGR00277">
    <property type="entry name" value="HDIG"/>
    <property type="match status" value="1"/>
</dbReference>
<dbReference type="InterPro" id="IPR002646">
    <property type="entry name" value="PolA_pol_head_dom"/>
</dbReference>
<dbReference type="Gene3D" id="3.30.460.10">
    <property type="entry name" value="Beta Polymerase, domain 2"/>
    <property type="match status" value="1"/>
</dbReference>
<dbReference type="InterPro" id="IPR003607">
    <property type="entry name" value="HD/PDEase_dom"/>
</dbReference>
<dbReference type="Proteomes" id="UP000177480">
    <property type="component" value="Unassembled WGS sequence"/>
</dbReference>
<evidence type="ECO:0000256" key="2">
    <source>
        <dbReference type="ARBA" id="ARBA00022679"/>
    </source>
</evidence>
<evidence type="ECO:0000256" key="1">
    <source>
        <dbReference type="ARBA" id="ARBA00001946"/>
    </source>
</evidence>
<dbReference type="GO" id="GO:0008033">
    <property type="term" value="P:tRNA processing"/>
    <property type="evidence" value="ECO:0007669"/>
    <property type="project" value="UniProtKB-KW"/>
</dbReference>
<dbReference type="EMBL" id="MHNK01000004">
    <property type="protein sequence ID" value="OGZ44371.1"/>
    <property type="molecule type" value="Genomic_DNA"/>
</dbReference>
<keyword evidence="3" id="KW-0819">tRNA processing</keyword>
<dbReference type="InterPro" id="IPR032828">
    <property type="entry name" value="PolyA_RNA-bd"/>
</dbReference>
<accession>A0A1G2G385</accession>
<dbReference type="InterPro" id="IPR050264">
    <property type="entry name" value="Bact_CCA-adding_enz_type3_sf"/>
</dbReference>
<evidence type="ECO:0000256" key="6">
    <source>
        <dbReference type="ARBA" id="ARBA00022741"/>
    </source>
</evidence>
<evidence type="ECO:0000256" key="5">
    <source>
        <dbReference type="ARBA" id="ARBA00022723"/>
    </source>
</evidence>
<evidence type="ECO:0000256" key="3">
    <source>
        <dbReference type="ARBA" id="ARBA00022694"/>
    </source>
</evidence>
<keyword evidence="5" id="KW-0479">Metal-binding</keyword>
<dbReference type="STRING" id="1802114.A2719_04805"/>